<dbReference type="InterPro" id="IPR006214">
    <property type="entry name" value="Bax_inhibitor_1-related"/>
</dbReference>
<evidence type="ECO:0000256" key="5">
    <source>
        <dbReference type="RuleBase" id="RU004379"/>
    </source>
</evidence>
<feature type="transmembrane region" description="Helical" evidence="5">
    <location>
        <begin position="112"/>
        <end position="133"/>
    </location>
</feature>
<evidence type="ECO:0000256" key="2">
    <source>
        <dbReference type="ARBA" id="ARBA00022692"/>
    </source>
</evidence>
<evidence type="ECO:0000256" key="3">
    <source>
        <dbReference type="ARBA" id="ARBA00022989"/>
    </source>
</evidence>
<dbReference type="GO" id="GO:0016020">
    <property type="term" value="C:membrane"/>
    <property type="evidence" value="ECO:0007669"/>
    <property type="project" value="UniProtKB-SubCell"/>
</dbReference>
<gene>
    <name evidence="6" type="ORF">FEHR0123_LOCUS2975</name>
</gene>
<evidence type="ECO:0000256" key="1">
    <source>
        <dbReference type="ARBA" id="ARBA00004141"/>
    </source>
</evidence>
<dbReference type="PANTHER" id="PTHR23291:SF47">
    <property type="entry name" value="TRANSMEMBRANE BAX INHIBITOR MOTIF CONTAINING 7"/>
    <property type="match status" value="1"/>
</dbReference>
<keyword evidence="4 5" id="KW-0472">Membrane</keyword>
<dbReference type="EMBL" id="HBIE01009589">
    <property type="protein sequence ID" value="CAE0308068.1"/>
    <property type="molecule type" value="Transcribed_RNA"/>
</dbReference>
<accession>A0A7S3MJ87</accession>
<feature type="transmembrane region" description="Helical" evidence="5">
    <location>
        <begin position="145"/>
        <end position="164"/>
    </location>
</feature>
<name>A0A7S3MJ87_9SPIT</name>
<evidence type="ECO:0000313" key="6">
    <source>
        <dbReference type="EMBL" id="CAE0308068.1"/>
    </source>
</evidence>
<organism evidence="6">
    <name type="scientific">Favella ehrenbergii</name>
    <dbReference type="NCBI Taxonomy" id="182087"/>
    <lineage>
        <taxon>Eukaryota</taxon>
        <taxon>Sar</taxon>
        <taxon>Alveolata</taxon>
        <taxon>Ciliophora</taxon>
        <taxon>Intramacronucleata</taxon>
        <taxon>Spirotrichea</taxon>
        <taxon>Choreotrichia</taxon>
        <taxon>Tintinnida</taxon>
        <taxon>Xystonellidae</taxon>
        <taxon>Favella</taxon>
    </lineage>
</organism>
<protein>
    <submittedName>
        <fullName evidence="6">Uncharacterized protein</fullName>
    </submittedName>
</protein>
<dbReference type="AlphaFoldDB" id="A0A7S3MJ87"/>
<reference evidence="6" key="1">
    <citation type="submission" date="2021-01" db="EMBL/GenBank/DDBJ databases">
        <authorList>
            <person name="Corre E."/>
            <person name="Pelletier E."/>
            <person name="Niang G."/>
            <person name="Scheremetjew M."/>
            <person name="Finn R."/>
            <person name="Kale V."/>
            <person name="Holt S."/>
            <person name="Cochrane G."/>
            <person name="Meng A."/>
            <person name="Brown T."/>
            <person name="Cohen L."/>
        </authorList>
    </citation>
    <scope>NUCLEOTIDE SEQUENCE</scope>
    <source>
        <strain evidence="6">Fehren 1</strain>
    </source>
</reference>
<feature type="transmembrane region" description="Helical" evidence="5">
    <location>
        <begin position="52"/>
        <end position="73"/>
    </location>
</feature>
<keyword evidence="2 5" id="KW-0812">Transmembrane</keyword>
<evidence type="ECO:0000256" key="4">
    <source>
        <dbReference type="ARBA" id="ARBA00023136"/>
    </source>
</evidence>
<keyword evidence="3 5" id="KW-1133">Transmembrane helix</keyword>
<proteinExistence type="inferred from homology"/>
<feature type="transmembrane region" description="Helical" evidence="5">
    <location>
        <begin position="28"/>
        <end position="46"/>
    </location>
</feature>
<dbReference type="PANTHER" id="PTHR23291">
    <property type="entry name" value="BAX INHIBITOR-RELATED"/>
    <property type="match status" value="1"/>
</dbReference>
<feature type="transmembrane region" description="Helical" evidence="5">
    <location>
        <begin position="85"/>
        <end position="106"/>
    </location>
</feature>
<comment type="subcellular location">
    <subcellularLocation>
        <location evidence="1">Membrane</location>
        <topology evidence="1">Multi-pass membrane protein</topology>
    </subcellularLocation>
</comment>
<comment type="similarity">
    <text evidence="5">Belongs to the BI1 family.</text>
</comment>
<sequence>MVAIILAIIPQCMVFCCRSFARKVPTNYILLSVFTLLETFAFMFIVSNYETASVMSAAGMTVGMTLAITIYAWRTKTDFTAMGGFLLCLFIGMLMLSFCSLFFSFASWWHPVVAAITVVCYGLYLIFDTQMIAGGRSHQLSMDDYVIGAMLLYTDIMMIFLELLKAFGDKK</sequence>
<dbReference type="Pfam" id="PF01027">
    <property type="entry name" value="Bax1-I"/>
    <property type="match status" value="1"/>
</dbReference>